<feature type="compositionally biased region" description="Low complexity" evidence="1">
    <location>
        <begin position="48"/>
        <end position="60"/>
    </location>
</feature>
<dbReference type="EMBL" id="FYEK01000072">
    <property type="protein sequence ID" value="SNB74061.1"/>
    <property type="molecule type" value="Genomic_DNA"/>
</dbReference>
<feature type="compositionally biased region" description="Pro residues" evidence="1">
    <location>
        <begin position="102"/>
        <end position="121"/>
    </location>
</feature>
<feature type="region of interest" description="Disordered" evidence="1">
    <location>
        <begin position="48"/>
        <end position="126"/>
    </location>
</feature>
<gene>
    <name evidence="3" type="ORF">SAMN02746019_00017310</name>
</gene>
<keyword evidence="4" id="KW-1185">Reference proteome</keyword>
<sequence length="158" mass="15935">MADVDLEGLPPEEGQNRTFILALLVLGGLFVVLLFAIGLYLALSGPARGGPAAPAGAPTFTPIPSPSPLPPTYTPTPSPTRPATPTPVPTPTVELAGQPTATPIPEPTATPARPTPTPRPAGLPQTGGGSGLAWGLGAMGVLLLAFLARRLRMRPGAS</sequence>
<evidence type="ECO:0008006" key="5">
    <source>
        <dbReference type="Google" id="ProtNLM"/>
    </source>
</evidence>
<keyword evidence="2" id="KW-0472">Membrane</keyword>
<dbReference type="AlphaFoldDB" id="A0A212RNF3"/>
<feature type="transmembrane region" description="Helical" evidence="2">
    <location>
        <begin position="19"/>
        <end position="43"/>
    </location>
</feature>
<evidence type="ECO:0000313" key="4">
    <source>
        <dbReference type="Proteomes" id="UP000197025"/>
    </source>
</evidence>
<organism evidence="3 4">
    <name type="scientific">Thermoflexus hugenholtzii JAD2</name>
    <dbReference type="NCBI Taxonomy" id="877466"/>
    <lineage>
        <taxon>Bacteria</taxon>
        <taxon>Bacillati</taxon>
        <taxon>Chloroflexota</taxon>
        <taxon>Thermoflexia</taxon>
        <taxon>Thermoflexales</taxon>
        <taxon>Thermoflexaceae</taxon>
        <taxon>Thermoflexus</taxon>
    </lineage>
</organism>
<keyword evidence="2" id="KW-1133">Transmembrane helix</keyword>
<proteinExistence type="predicted"/>
<feature type="transmembrane region" description="Helical" evidence="2">
    <location>
        <begin position="131"/>
        <end position="148"/>
    </location>
</feature>
<evidence type="ECO:0000256" key="2">
    <source>
        <dbReference type="SAM" id="Phobius"/>
    </source>
</evidence>
<name>A0A212RNF3_9CHLR</name>
<dbReference type="PRINTS" id="PR01217">
    <property type="entry name" value="PRICHEXTENSN"/>
</dbReference>
<protein>
    <recommendedName>
        <fullName evidence="5">LPXTG-motif cell wall anchor domain-containing protein</fullName>
    </recommendedName>
</protein>
<keyword evidence="2" id="KW-0812">Transmembrane</keyword>
<dbReference type="RefSeq" id="WP_088572251.1">
    <property type="nucleotide sequence ID" value="NZ_FYEK01000072.1"/>
</dbReference>
<feature type="compositionally biased region" description="Pro residues" evidence="1">
    <location>
        <begin position="61"/>
        <end position="90"/>
    </location>
</feature>
<evidence type="ECO:0000256" key="1">
    <source>
        <dbReference type="SAM" id="MobiDB-lite"/>
    </source>
</evidence>
<accession>A0A212RNF3</accession>
<reference evidence="4" key="1">
    <citation type="submission" date="2017-06" db="EMBL/GenBank/DDBJ databases">
        <authorList>
            <person name="Varghese N."/>
            <person name="Submissions S."/>
        </authorList>
    </citation>
    <scope>NUCLEOTIDE SEQUENCE [LARGE SCALE GENOMIC DNA]</scope>
    <source>
        <strain evidence="4">JAD2</strain>
    </source>
</reference>
<dbReference type="Proteomes" id="UP000197025">
    <property type="component" value="Unassembled WGS sequence"/>
</dbReference>
<dbReference type="InParanoid" id="A0A212RNF3"/>
<evidence type="ECO:0000313" key="3">
    <source>
        <dbReference type="EMBL" id="SNB74061.1"/>
    </source>
</evidence>